<comment type="caution">
    <text evidence="1">The sequence shown here is derived from an EMBL/GenBank/DDBJ whole genome shotgun (WGS) entry which is preliminary data.</text>
</comment>
<dbReference type="EMBL" id="BQKI01000077">
    <property type="protein sequence ID" value="GJN24393.1"/>
    <property type="molecule type" value="Genomic_DNA"/>
</dbReference>
<dbReference type="AlphaFoldDB" id="A0AAV5ENR8"/>
<reference evidence="1" key="2">
    <citation type="submission" date="2021-12" db="EMBL/GenBank/DDBJ databases">
        <title>Resequencing data analysis of finger millet.</title>
        <authorList>
            <person name="Hatakeyama M."/>
            <person name="Aluri S."/>
            <person name="Balachadran M.T."/>
            <person name="Sivarajan S.R."/>
            <person name="Poveda L."/>
            <person name="Shimizu-Inatsugi R."/>
            <person name="Schlapbach R."/>
            <person name="Sreeman S.M."/>
            <person name="Shimizu K.K."/>
        </authorList>
    </citation>
    <scope>NUCLEOTIDE SEQUENCE</scope>
</reference>
<accession>A0AAV5ENR8</accession>
<dbReference type="Proteomes" id="UP001054889">
    <property type="component" value="Unassembled WGS sequence"/>
</dbReference>
<evidence type="ECO:0000313" key="1">
    <source>
        <dbReference type="EMBL" id="GJN24393.1"/>
    </source>
</evidence>
<name>A0AAV5ENR8_ELECO</name>
<organism evidence="1 2">
    <name type="scientific">Eleusine coracana subsp. coracana</name>
    <dbReference type="NCBI Taxonomy" id="191504"/>
    <lineage>
        <taxon>Eukaryota</taxon>
        <taxon>Viridiplantae</taxon>
        <taxon>Streptophyta</taxon>
        <taxon>Embryophyta</taxon>
        <taxon>Tracheophyta</taxon>
        <taxon>Spermatophyta</taxon>
        <taxon>Magnoliopsida</taxon>
        <taxon>Liliopsida</taxon>
        <taxon>Poales</taxon>
        <taxon>Poaceae</taxon>
        <taxon>PACMAD clade</taxon>
        <taxon>Chloridoideae</taxon>
        <taxon>Cynodonteae</taxon>
        <taxon>Eleusininae</taxon>
        <taxon>Eleusine</taxon>
    </lineage>
</organism>
<protein>
    <submittedName>
        <fullName evidence="1">Uncharacterized protein</fullName>
    </submittedName>
</protein>
<keyword evidence="2" id="KW-1185">Reference proteome</keyword>
<sequence length="116" mass="13226">MVVLGFAVMRSSKLYTWSWEVGSGWMELEYGLNKECLNSIILLRPPFTFPPFTRRASTRVLAAENDLSVIFRGTCGGLFVFDLKFGRLRKISDRSDDCNIRGILPYRSFCSLRSSS</sequence>
<reference evidence="1" key="1">
    <citation type="journal article" date="2018" name="DNA Res.">
        <title>Multiple hybrid de novo genome assembly of finger millet, an orphan allotetraploid crop.</title>
        <authorList>
            <person name="Hatakeyama M."/>
            <person name="Aluri S."/>
            <person name="Balachadran M.T."/>
            <person name="Sivarajan S.R."/>
            <person name="Patrignani A."/>
            <person name="Gruter S."/>
            <person name="Poveda L."/>
            <person name="Shimizu-Inatsugi R."/>
            <person name="Baeten J."/>
            <person name="Francoijs K.J."/>
            <person name="Nataraja K.N."/>
            <person name="Reddy Y.A.N."/>
            <person name="Phadnis S."/>
            <person name="Ravikumar R.L."/>
            <person name="Schlapbach R."/>
            <person name="Sreeman S.M."/>
            <person name="Shimizu K.K."/>
        </authorList>
    </citation>
    <scope>NUCLEOTIDE SEQUENCE</scope>
</reference>
<proteinExistence type="predicted"/>
<evidence type="ECO:0000313" key="2">
    <source>
        <dbReference type="Proteomes" id="UP001054889"/>
    </source>
</evidence>
<gene>
    <name evidence="1" type="primary">gb12131</name>
    <name evidence="1" type="ORF">PR202_gb12131</name>
</gene>